<dbReference type="InterPro" id="IPR002123">
    <property type="entry name" value="Plipid/glycerol_acylTrfase"/>
</dbReference>
<feature type="region of interest" description="Disordered" evidence="1">
    <location>
        <begin position="411"/>
        <end position="437"/>
    </location>
</feature>
<dbReference type="OrthoDB" id="1044435at2759"/>
<evidence type="ECO:0000313" key="3">
    <source>
        <dbReference type="EMBL" id="EPQ27986.1"/>
    </source>
</evidence>
<dbReference type="SUPFAM" id="SSF110857">
    <property type="entry name" value="Gamma-glutamyl cyclotransferase-like"/>
    <property type="match status" value="1"/>
</dbReference>
<dbReference type="InterPro" id="IPR036568">
    <property type="entry name" value="GGCT-like_sf"/>
</dbReference>
<organism evidence="3 4">
    <name type="scientific">Pseudozyma flocculosa PF-1</name>
    <dbReference type="NCBI Taxonomy" id="1277687"/>
    <lineage>
        <taxon>Eukaryota</taxon>
        <taxon>Fungi</taxon>
        <taxon>Dikarya</taxon>
        <taxon>Basidiomycota</taxon>
        <taxon>Ustilaginomycotina</taxon>
        <taxon>Ustilaginomycetes</taxon>
        <taxon>Ustilaginales</taxon>
        <taxon>Ustilaginaceae</taxon>
        <taxon>Pseudozyma</taxon>
    </lineage>
</organism>
<dbReference type="PANTHER" id="PTHR31605">
    <property type="entry name" value="GLYCEROL-3-PHOSPHATE O-ACYLTRANSFERASE 1"/>
    <property type="match status" value="1"/>
</dbReference>
<dbReference type="GeneID" id="19318418"/>
<dbReference type="GO" id="GO:0016287">
    <property type="term" value="F:glycerone-phosphate O-acyltransferase activity"/>
    <property type="evidence" value="ECO:0007669"/>
    <property type="project" value="TreeGrafter"/>
</dbReference>
<evidence type="ECO:0000256" key="1">
    <source>
        <dbReference type="SAM" id="MobiDB-lite"/>
    </source>
</evidence>
<accession>A0A061HBN5</accession>
<feature type="domain" description="Phospholipid/glycerol acyltransferase" evidence="2">
    <location>
        <begin position="223"/>
        <end position="377"/>
    </location>
</feature>
<reference evidence="3 4" key="1">
    <citation type="journal article" date="2013" name="Plant Cell">
        <title>The transition from a phytopathogenic smut ancestor to an anamorphic biocontrol agent deciphered by comparative whole-genome analysis.</title>
        <authorList>
            <person name="Lefebvre F."/>
            <person name="Joly D.L."/>
            <person name="Labbe C."/>
            <person name="Teichmann B."/>
            <person name="Linning R."/>
            <person name="Belzile F."/>
            <person name="Bakkeren G."/>
            <person name="Belanger R.R."/>
        </authorList>
    </citation>
    <scope>NUCLEOTIDE SEQUENCE [LARGE SCALE GENOMIC DNA]</scope>
    <source>
        <strain evidence="3 4">PF-1</strain>
    </source>
</reference>
<feature type="region of interest" description="Disordered" evidence="1">
    <location>
        <begin position="334"/>
        <end position="362"/>
    </location>
</feature>
<feature type="compositionally biased region" description="Low complexity" evidence="1">
    <location>
        <begin position="339"/>
        <end position="352"/>
    </location>
</feature>
<gene>
    <name evidence="3" type="ORF">PFL1_04313</name>
</gene>
<dbReference type="GO" id="GO:0008654">
    <property type="term" value="P:phospholipid biosynthetic process"/>
    <property type="evidence" value="ECO:0007669"/>
    <property type="project" value="TreeGrafter"/>
</dbReference>
<dbReference type="InterPro" id="IPR013024">
    <property type="entry name" value="GGCT-like"/>
</dbReference>
<dbReference type="InterPro" id="IPR052744">
    <property type="entry name" value="GPAT/DAPAT"/>
</dbReference>
<evidence type="ECO:0000259" key="2">
    <source>
        <dbReference type="SMART" id="SM00563"/>
    </source>
</evidence>
<proteinExistence type="predicted"/>
<dbReference type="CDD" id="cd06661">
    <property type="entry name" value="GGCT_like"/>
    <property type="match status" value="1"/>
</dbReference>
<dbReference type="GO" id="GO:0004366">
    <property type="term" value="F:glycerol-3-phosphate O-acyltransferase activity"/>
    <property type="evidence" value="ECO:0007669"/>
    <property type="project" value="TreeGrafter"/>
</dbReference>
<dbReference type="InterPro" id="IPR009288">
    <property type="entry name" value="AIG2-like_dom"/>
</dbReference>
<feature type="region of interest" description="Disordered" evidence="1">
    <location>
        <begin position="702"/>
        <end position="733"/>
    </location>
</feature>
<sequence length="1154" mass="124700">MMRSGVWAERGRNGADGEGDGDDPKCAPSLAWPLALPCLAWPGLAWRGTPACLGFLSAAPKQHGSLRRRRPKLGPVSRTRGRLTDHMAARDRRMARPRRRSWTCAVALASDHHHLDSLACSVAIALALYDHDHDHDDSHAPPNDYCATVTPSSLALKMDDKTASSADHHDSRRGSRHRPVAEAPRFGVMWEVMRTIGDLSLPTFFSSVAVEGLDNVPPSSDPLIICSTHHNTILDVAILSSHMPGRRPLHFWAKSGLFVNPISNFILTSSGNIKVDRRHKNNQALFQGTFHAMNRGGAIALFPEGGSYSNPALTKLKAGAAWAALEYTQHLRLQEQHSQEQSSQEQEQAQQHGPPTSAASDSLGRAVKILPAAIVYSDKSRFRSRAILRFGKPITLDAYVDEFLSSPVFPGSDGSRDARASSPNVKDPSAEPSPAHKAVARLTAAIQAAIEGMTFNAPDWESFQAVRAARELIWNLQSDGTGDKDIDMRKFVAASNALLAVLTLDRDGARAPSGSPVRRELSEASRDARRALFAYACLLRLCDTDSRVLSLVMQRHGGDSTSTAAGSHASPSLPEPRAALAGLFSAVKSLVIRLPYLVPTFLPTLLPTYLLPSRIAHHFAKKEEESLSSVKTLVGFGFSLILYLYGLVEMTSFTRWNPSGFFLGAVGIWWMVELNRSCVDTAYSLLQQCRLAWAVWRASGKVRPGTSGTAAVPEAEGRAGQARASQDDGAPAATSAAGRETFNLFFYGTLVHPQVLSRVIGNDGAHLTVQNGILPNHALCHIKGQDYPGLVKQQDLARIFPAATAAQLVQSERTAVKGTVVCGLTAQDLRCLDTFEDDEYTRKTVAITLDPASEACSNAARLARGDAELNLESILAALTPARISQLLEASRAPGSGGVAGARQVEAQVYMWTASLELLEAKVWEFDEFAREKAKNWVGQRWEGGEAAAEMEFEYEIVDAVRGEGSSAASSTSVVEAPMPDALVAGAAMPQTEQTDAAGDEDEGDAATRTWHGAAASTLSSHGATREAIALTLSSLSKHPSIQYYVDQAFCRASSGDKAGKKVRRPSKMDAHLVAALYASRFEAKRSLQRLVEISGVQFEDERECDGDGGGDVEKAMRVLWDCSVRADVNGRAGWPFEVVDATDAVEDGETKKDR</sequence>
<dbReference type="SUPFAM" id="SSF69593">
    <property type="entry name" value="Glycerol-3-phosphate (1)-acyltransferase"/>
    <property type="match status" value="1"/>
</dbReference>
<feature type="compositionally biased region" description="Basic and acidic residues" evidence="1">
    <location>
        <begin position="160"/>
        <end position="173"/>
    </location>
</feature>
<dbReference type="EMBL" id="KE361636">
    <property type="protein sequence ID" value="EPQ27986.1"/>
    <property type="molecule type" value="Genomic_DNA"/>
</dbReference>
<dbReference type="Pfam" id="PF06094">
    <property type="entry name" value="GGACT"/>
    <property type="match status" value="1"/>
</dbReference>
<dbReference type="KEGG" id="pfp:PFL1_04313"/>
<feature type="region of interest" description="Disordered" evidence="1">
    <location>
        <begin position="1"/>
        <end position="23"/>
    </location>
</feature>
<dbReference type="Gene3D" id="3.10.490.10">
    <property type="entry name" value="Gamma-glutamyl cyclotransferase-like"/>
    <property type="match status" value="1"/>
</dbReference>
<dbReference type="RefSeq" id="XP_007880030.1">
    <property type="nucleotide sequence ID" value="XM_007881839.1"/>
</dbReference>
<dbReference type="Proteomes" id="UP000053664">
    <property type="component" value="Unassembled WGS sequence"/>
</dbReference>
<name>A0A061HBN5_9BASI</name>
<dbReference type="AlphaFoldDB" id="A0A061HBN5"/>
<evidence type="ECO:0000313" key="4">
    <source>
        <dbReference type="Proteomes" id="UP000053664"/>
    </source>
</evidence>
<dbReference type="Pfam" id="PF01553">
    <property type="entry name" value="Acyltransferase"/>
    <property type="match status" value="1"/>
</dbReference>
<feature type="region of interest" description="Disordered" evidence="1">
    <location>
        <begin position="160"/>
        <end position="180"/>
    </location>
</feature>
<dbReference type="PANTHER" id="PTHR31605:SF0">
    <property type="entry name" value="GLYCEROL-3-PHOSPHATE O-ACYLTRANSFERASE 1"/>
    <property type="match status" value="1"/>
</dbReference>
<dbReference type="HOGENOM" id="CLU_008597_0_0_1"/>
<dbReference type="eggNOG" id="ENOG502QY9M">
    <property type="taxonomic scope" value="Eukaryota"/>
</dbReference>
<dbReference type="SMART" id="SM00563">
    <property type="entry name" value="PlsC"/>
    <property type="match status" value="1"/>
</dbReference>
<protein>
    <recommendedName>
        <fullName evidence="2">Phospholipid/glycerol acyltransferase domain-containing protein</fullName>
    </recommendedName>
</protein>